<reference evidence="1 2" key="2">
    <citation type="journal article" date="2017" name="Front. Plant Sci.">
        <title>Gene Classification and Mining of Molecular Markers Useful in Red Clover (Trifolium pratense) Breeding.</title>
        <authorList>
            <person name="Istvanek J."/>
            <person name="Dluhosova J."/>
            <person name="Dluhos P."/>
            <person name="Patkova L."/>
            <person name="Nedelnik J."/>
            <person name="Repkova J."/>
        </authorList>
    </citation>
    <scope>NUCLEOTIDE SEQUENCE [LARGE SCALE GENOMIC DNA]</scope>
    <source>
        <strain evidence="2">cv. Tatra</strain>
        <tissue evidence="1">Young leaves</tissue>
    </source>
</reference>
<proteinExistence type="predicted"/>
<dbReference type="AlphaFoldDB" id="A0A2K3JU02"/>
<evidence type="ECO:0000313" key="2">
    <source>
        <dbReference type="Proteomes" id="UP000236291"/>
    </source>
</evidence>
<gene>
    <name evidence="1" type="ORF">L195_g050442</name>
</gene>
<name>A0A2K3JU02_TRIPR</name>
<accession>A0A2K3JU02</accession>
<feature type="non-terminal residue" evidence="1">
    <location>
        <position position="95"/>
    </location>
</feature>
<dbReference type="EMBL" id="ASHM01076678">
    <property type="protein sequence ID" value="PNX57517.1"/>
    <property type="molecule type" value="Genomic_DNA"/>
</dbReference>
<dbReference type="Proteomes" id="UP000236291">
    <property type="component" value="Unassembled WGS sequence"/>
</dbReference>
<organism evidence="1 2">
    <name type="scientific">Trifolium pratense</name>
    <name type="common">Red clover</name>
    <dbReference type="NCBI Taxonomy" id="57577"/>
    <lineage>
        <taxon>Eukaryota</taxon>
        <taxon>Viridiplantae</taxon>
        <taxon>Streptophyta</taxon>
        <taxon>Embryophyta</taxon>
        <taxon>Tracheophyta</taxon>
        <taxon>Spermatophyta</taxon>
        <taxon>Magnoliopsida</taxon>
        <taxon>eudicotyledons</taxon>
        <taxon>Gunneridae</taxon>
        <taxon>Pentapetalae</taxon>
        <taxon>rosids</taxon>
        <taxon>fabids</taxon>
        <taxon>Fabales</taxon>
        <taxon>Fabaceae</taxon>
        <taxon>Papilionoideae</taxon>
        <taxon>50 kb inversion clade</taxon>
        <taxon>NPAAA clade</taxon>
        <taxon>Hologalegina</taxon>
        <taxon>IRL clade</taxon>
        <taxon>Trifolieae</taxon>
        <taxon>Trifolium</taxon>
    </lineage>
</organism>
<reference evidence="1 2" key="1">
    <citation type="journal article" date="2014" name="Am. J. Bot.">
        <title>Genome assembly and annotation for red clover (Trifolium pratense; Fabaceae).</title>
        <authorList>
            <person name="Istvanek J."/>
            <person name="Jaros M."/>
            <person name="Krenek A."/>
            <person name="Repkova J."/>
        </authorList>
    </citation>
    <scope>NUCLEOTIDE SEQUENCE [LARGE SCALE GENOMIC DNA]</scope>
    <source>
        <strain evidence="2">cv. Tatra</strain>
        <tissue evidence="1">Young leaves</tissue>
    </source>
</reference>
<protein>
    <submittedName>
        <fullName evidence="1">Uncharacterized protein</fullName>
    </submittedName>
</protein>
<comment type="caution">
    <text evidence="1">The sequence shown here is derived from an EMBL/GenBank/DDBJ whole genome shotgun (WGS) entry which is preliminary data.</text>
</comment>
<sequence>MDKKFSFSNNSDFSNIVKIFVALPLKSESLHFYCDQGWGEFDMKPGETRKSRATDIGVGCTVTRDHLIAVFVAKNGEFWVIKFDGFFRSLDGLHW</sequence>
<evidence type="ECO:0000313" key="1">
    <source>
        <dbReference type="EMBL" id="PNX57517.1"/>
    </source>
</evidence>